<reference evidence="1" key="2">
    <citation type="journal article" date="2022" name="Microb. Genom.">
        <title>A chromosome-scale genome assembly of the tomato pathogen Cladosporium fulvum reveals a compartmentalized genome architecture and the presence of a dispensable chromosome.</title>
        <authorList>
            <person name="Zaccaron A.Z."/>
            <person name="Chen L.H."/>
            <person name="Samaras A."/>
            <person name="Stergiopoulos I."/>
        </authorList>
    </citation>
    <scope>NUCLEOTIDE SEQUENCE</scope>
    <source>
        <strain evidence="1">Race5_Kim</strain>
    </source>
</reference>
<protein>
    <submittedName>
        <fullName evidence="1">Uncharacterized protein</fullName>
    </submittedName>
</protein>
<dbReference type="GeneID" id="71990991"/>
<dbReference type="AlphaFoldDB" id="A0A9Q8PEU1"/>
<reference evidence="1" key="1">
    <citation type="submission" date="2021-12" db="EMBL/GenBank/DDBJ databases">
        <authorList>
            <person name="Zaccaron A."/>
            <person name="Stergiopoulos I."/>
        </authorList>
    </citation>
    <scope>NUCLEOTIDE SEQUENCE</scope>
    <source>
        <strain evidence="1">Race5_Kim</strain>
    </source>
</reference>
<evidence type="ECO:0000313" key="1">
    <source>
        <dbReference type="EMBL" id="UJO21121.1"/>
    </source>
</evidence>
<dbReference type="KEGG" id="ffu:CLAFUR5_11113"/>
<dbReference type="Proteomes" id="UP000756132">
    <property type="component" value="Chromosome 8"/>
</dbReference>
<gene>
    <name evidence="1" type="ORF">CLAFUR5_11113</name>
</gene>
<proteinExistence type="predicted"/>
<name>A0A9Q8PEU1_PASFU</name>
<sequence length="229" mass="25942">MAATPMDELRGRIQGLPQELYDMIRDFTLTLDTSENGNITINRDYKPPVQLQIDSATRNKIAQEYYANTTFTFFKLHDGEALCIKWLDSLSPEARTSLREVRLEAPQPKRLSVYDGQPEGQLYLLLLSLTQHNMYMSGQSKTVARALLQKILHTNIQRERRNGQLEVMWLTSGNRHLRRIMVEDADRPAGIAVLEGEKLGGSSGLLVAVKTLGNRLILGAQTVCDTRWE</sequence>
<organism evidence="1 2">
    <name type="scientific">Passalora fulva</name>
    <name type="common">Tomato leaf mold</name>
    <name type="synonym">Cladosporium fulvum</name>
    <dbReference type="NCBI Taxonomy" id="5499"/>
    <lineage>
        <taxon>Eukaryota</taxon>
        <taxon>Fungi</taxon>
        <taxon>Dikarya</taxon>
        <taxon>Ascomycota</taxon>
        <taxon>Pezizomycotina</taxon>
        <taxon>Dothideomycetes</taxon>
        <taxon>Dothideomycetidae</taxon>
        <taxon>Mycosphaerellales</taxon>
        <taxon>Mycosphaerellaceae</taxon>
        <taxon>Fulvia</taxon>
    </lineage>
</organism>
<dbReference type="RefSeq" id="XP_047765487.1">
    <property type="nucleotide sequence ID" value="XM_047910261.1"/>
</dbReference>
<dbReference type="EMBL" id="CP090170">
    <property type="protein sequence ID" value="UJO21121.1"/>
    <property type="molecule type" value="Genomic_DNA"/>
</dbReference>
<evidence type="ECO:0000313" key="2">
    <source>
        <dbReference type="Proteomes" id="UP000756132"/>
    </source>
</evidence>
<dbReference type="OMA" id="RYYTHTI"/>
<dbReference type="OrthoDB" id="3634448at2759"/>
<accession>A0A9Q8PEU1</accession>
<keyword evidence="2" id="KW-1185">Reference proteome</keyword>